<organism evidence="1 2">
    <name type="scientific">Flavonifractor plautii</name>
    <name type="common">Fusobacterium plautii</name>
    <dbReference type="NCBI Taxonomy" id="292800"/>
    <lineage>
        <taxon>Bacteria</taxon>
        <taxon>Bacillati</taxon>
        <taxon>Bacillota</taxon>
        <taxon>Clostridia</taxon>
        <taxon>Eubacteriales</taxon>
        <taxon>Oscillospiraceae</taxon>
        <taxon>Flavonifractor</taxon>
    </lineage>
</organism>
<dbReference type="RefSeq" id="WP_238047204.1">
    <property type="nucleotide sequence ID" value="NZ_BAABXT010000001.1"/>
</dbReference>
<reference evidence="1" key="1">
    <citation type="submission" date="2023-01" db="EMBL/GenBank/DDBJ databases">
        <title>Human gut microbiome strain richness.</title>
        <authorList>
            <person name="Chen-Liaw A."/>
        </authorList>
    </citation>
    <scope>NUCLEOTIDE SEQUENCE</scope>
    <source>
        <strain evidence="1">1001287st1_F4_1001285I_161205</strain>
    </source>
</reference>
<dbReference type="Proteomes" id="UP001211173">
    <property type="component" value="Unassembled WGS sequence"/>
</dbReference>
<accession>A0AAW6CFN3</accession>
<evidence type="ECO:0000313" key="1">
    <source>
        <dbReference type="EMBL" id="MDB7931982.1"/>
    </source>
</evidence>
<gene>
    <name evidence="1" type="ORF">PNE06_02730</name>
</gene>
<dbReference type="AlphaFoldDB" id="A0AAW6CFN3"/>
<protein>
    <submittedName>
        <fullName evidence="1">Uncharacterized protein</fullName>
    </submittedName>
</protein>
<comment type="caution">
    <text evidence="1">The sequence shown here is derived from an EMBL/GenBank/DDBJ whole genome shotgun (WGS) entry which is preliminary data.</text>
</comment>
<name>A0AAW6CFN3_FLAPL</name>
<proteinExistence type="predicted"/>
<sequence>MGKKVVEKLGICCYDAELIH</sequence>
<evidence type="ECO:0000313" key="2">
    <source>
        <dbReference type="Proteomes" id="UP001211173"/>
    </source>
</evidence>
<dbReference type="EMBL" id="JAQLWV010000003">
    <property type="protein sequence ID" value="MDB7931982.1"/>
    <property type="molecule type" value="Genomic_DNA"/>
</dbReference>